<name>V5HJH5_9VIBR</name>
<dbReference type="SMART" id="SM01003">
    <property type="entry name" value="AlaDh_PNT_N"/>
    <property type="match status" value="1"/>
</dbReference>
<dbReference type="Pfam" id="PF05222">
    <property type="entry name" value="AlaDh_PNT_N"/>
    <property type="match status" value="1"/>
</dbReference>
<evidence type="ECO:0000256" key="6">
    <source>
        <dbReference type="ARBA" id="ARBA00022519"/>
    </source>
</evidence>
<dbReference type="SUPFAM" id="SSF51735">
    <property type="entry name" value="NAD(P)-binding Rossmann-fold domains"/>
    <property type="match status" value="1"/>
</dbReference>
<dbReference type="InterPro" id="IPR026255">
    <property type="entry name" value="NADP_transhyd_a"/>
</dbReference>
<dbReference type="NCBIfam" id="TIGR00561">
    <property type="entry name" value="pntA"/>
    <property type="match status" value="1"/>
</dbReference>
<dbReference type="GO" id="GO:0016491">
    <property type="term" value="F:oxidoreductase activity"/>
    <property type="evidence" value="ECO:0007669"/>
    <property type="project" value="InterPro"/>
</dbReference>
<evidence type="ECO:0000256" key="16">
    <source>
        <dbReference type="PIRNR" id="PIRNR000203"/>
    </source>
</evidence>
<dbReference type="InterPro" id="IPR036291">
    <property type="entry name" value="NAD(P)-bd_dom_sf"/>
</dbReference>
<evidence type="ECO:0000256" key="1">
    <source>
        <dbReference type="ARBA" id="ARBA00003943"/>
    </source>
</evidence>
<dbReference type="GO" id="GO:0006740">
    <property type="term" value="P:NADPH regeneration"/>
    <property type="evidence" value="ECO:0007669"/>
    <property type="project" value="TreeGrafter"/>
</dbReference>
<evidence type="ECO:0000256" key="10">
    <source>
        <dbReference type="ARBA" id="ARBA00022967"/>
    </source>
</evidence>
<gene>
    <name evidence="20" type="primary">pntA</name>
    <name evidence="20" type="ORF">VHA01S_019_00870</name>
</gene>
<feature type="transmembrane region" description="Helical" evidence="17">
    <location>
        <begin position="456"/>
        <end position="473"/>
    </location>
</feature>
<dbReference type="EC" id="7.1.1.1" evidence="4 16"/>
<dbReference type="FunFam" id="3.40.50.720:FF:000028">
    <property type="entry name" value="NAD(P) transhydrogenase subunit alpha"/>
    <property type="match status" value="1"/>
</dbReference>
<dbReference type="GO" id="GO:0008750">
    <property type="term" value="F:proton-translocating NAD(P)+ transhydrogenase activity"/>
    <property type="evidence" value="ECO:0007669"/>
    <property type="project" value="UniProtKB-EC"/>
</dbReference>
<proteinExistence type="inferred from homology"/>
<feature type="transmembrane region" description="Helical" evidence="17">
    <location>
        <begin position="401"/>
        <end position="419"/>
    </location>
</feature>
<evidence type="ECO:0000256" key="3">
    <source>
        <dbReference type="ARBA" id="ARBA00005689"/>
    </source>
</evidence>
<dbReference type="InterPro" id="IPR024605">
    <property type="entry name" value="NADP_transhyd_a_C"/>
</dbReference>
<dbReference type="OrthoDB" id="9804592at2"/>
<dbReference type="SMART" id="SM01002">
    <property type="entry name" value="AlaDh_PNT_C"/>
    <property type="match status" value="1"/>
</dbReference>
<dbReference type="SUPFAM" id="SSF52283">
    <property type="entry name" value="Formate/glycerate dehydrogenase catalytic domain-like"/>
    <property type="match status" value="1"/>
</dbReference>
<dbReference type="PANTHER" id="PTHR10160">
    <property type="entry name" value="NAD(P) TRANSHYDROGENASE"/>
    <property type="match status" value="1"/>
</dbReference>
<dbReference type="GO" id="GO:0005886">
    <property type="term" value="C:plasma membrane"/>
    <property type="evidence" value="ECO:0007669"/>
    <property type="project" value="UniProtKB-SubCell"/>
</dbReference>
<dbReference type="AlphaFoldDB" id="V5HJH5"/>
<evidence type="ECO:0000256" key="15">
    <source>
        <dbReference type="ARBA" id="ARBA00071831"/>
    </source>
</evidence>
<evidence type="ECO:0000256" key="9">
    <source>
        <dbReference type="ARBA" id="ARBA00022857"/>
    </source>
</evidence>
<keyword evidence="7 17" id="KW-0812">Transmembrane</keyword>
<keyword evidence="13 17" id="KW-0472">Membrane</keyword>
<feature type="domain" description="Alanine dehydrogenase/pyridine nucleotide transhydrogenase N-terminal" evidence="19">
    <location>
        <begin position="4"/>
        <end position="137"/>
    </location>
</feature>
<protein>
    <recommendedName>
        <fullName evidence="15 16">NAD(P) transhydrogenase subunit alpha</fullName>
        <ecNumber evidence="4 16">7.1.1.1</ecNumber>
    </recommendedName>
</protein>
<keyword evidence="21" id="KW-1185">Reference proteome</keyword>
<dbReference type="Gene3D" id="3.40.50.720">
    <property type="entry name" value="NAD(P)-binding Rossmann-like Domain"/>
    <property type="match status" value="2"/>
</dbReference>
<comment type="caution">
    <text evidence="20">The sequence shown here is derived from an EMBL/GenBank/DDBJ whole genome shotgun (WGS) entry which is preliminary data.</text>
</comment>
<organism evidence="20 21">
    <name type="scientific">Vibrio halioticoli NBRC 102217</name>
    <dbReference type="NCBI Taxonomy" id="1219072"/>
    <lineage>
        <taxon>Bacteria</taxon>
        <taxon>Pseudomonadati</taxon>
        <taxon>Pseudomonadota</taxon>
        <taxon>Gammaproteobacteria</taxon>
        <taxon>Vibrionales</taxon>
        <taxon>Vibrionaceae</taxon>
        <taxon>Vibrio</taxon>
    </lineage>
</organism>
<dbReference type="Pfam" id="PF12769">
    <property type="entry name" value="PNTB_4TM"/>
    <property type="match status" value="1"/>
</dbReference>
<dbReference type="InterPro" id="IPR007698">
    <property type="entry name" value="AlaDH/PNT_NAD(H)-bd"/>
</dbReference>
<dbReference type="EMBL" id="BAUJ01000019">
    <property type="protein sequence ID" value="GAD89410.1"/>
    <property type="molecule type" value="Genomic_DNA"/>
</dbReference>
<keyword evidence="6" id="KW-0997">Cell inner membrane</keyword>
<keyword evidence="8 16" id="KW-0547">Nucleotide-binding</keyword>
<keyword evidence="9 16" id="KW-0521">NADP</keyword>
<dbReference type="eggNOG" id="COG3288">
    <property type="taxonomic scope" value="Bacteria"/>
</dbReference>
<comment type="function">
    <text evidence="1 16">The transhydrogenation between NADH and NADP is coupled to respiration and ATP hydrolysis and functions as a proton pump across the membrane.</text>
</comment>
<feature type="transmembrane region" description="Helical" evidence="17">
    <location>
        <begin position="425"/>
        <end position="444"/>
    </location>
</feature>
<evidence type="ECO:0000256" key="12">
    <source>
        <dbReference type="ARBA" id="ARBA00023027"/>
    </source>
</evidence>
<evidence type="ECO:0000313" key="21">
    <source>
        <dbReference type="Proteomes" id="UP000017800"/>
    </source>
</evidence>
<reference evidence="20 21" key="1">
    <citation type="submission" date="2013-11" db="EMBL/GenBank/DDBJ databases">
        <title>Whole genome shotgun sequence of Vibrio halioticoli NBRC 102217.</title>
        <authorList>
            <person name="Isaki S."/>
            <person name="Kimura A."/>
            <person name="Ohji S."/>
            <person name="Hosoyama A."/>
            <person name="Fujita N."/>
            <person name="Hashimoto M."/>
            <person name="Hosoyama Y."/>
            <person name="Yamazoe A."/>
        </authorList>
    </citation>
    <scope>NUCLEOTIDE SEQUENCE [LARGE SCALE GENOMIC DNA]</scope>
    <source>
        <strain evidence="20 21">NBRC 102217</strain>
    </source>
</reference>
<sequence length="512" mass="53902">MQIGVPRESLAGETRVAATPKTVEQLIKLGFEVSIEEEAGALASFDNQAFAASGATIVDHSTVWNADLILKVNAPSDEEIELLKDGASLVSFIWPAQNPELMEKLSSKNINVMAMDSVPRISRAQALDALSSMANIAGYRAVVEAAHEFGRFFTGQITAAGKVPPAKVLVAGAGVAGLAAIGAAGSLGAIVRSFDVRPEVKEQVESMGAEFLEVDFQEDTGAGDGYAKEMSDEFNKKAEELYAAQAKDVDIIVTTALIPGRPAPKLITKEMVDSMKAGSVIVDLAAANGGNCAYTEADKVVTTANGVKVIGYTDMVGRLPTQSSQLYGTNLVNLLKLLCKEKDGTINIDFEDVVLRGVTVVKEGEVTWPAPPIQVSAQPQAAPKAAPAKAEPKVEEPTSPVKKLIGLAVGVGAFAWVASVAPAAFLAHFTVFVLACIVGYYVVWNVTHALHTPLMSVTNAISGIIIVGALLQVGQGDGVVTFLAFIAVLIASINIFGGFTVTKRMLEMFRKD</sequence>
<keyword evidence="5" id="KW-1003">Cell membrane</keyword>
<dbReference type="GO" id="GO:0050661">
    <property type="term" value="F:NADP binding"/>
    <property type="evidence" value="ECO:0007669"/>
    <property type="project" value="TreeGrafter"/>
</dbReference>
<keyword evidence="10 16" id="KW-1278">Translocase</keyword>
<dbReference type="PIRSF" id="PIRSF000203">
    <property type="entry name" value="NADP_transhydrogenase_alpha"/>
    <property type="match status" value="1"/>
</dbReference>
<feature type="transmembrane region" description="Helical" evidence="17">
    <location>
        <begin position="168"/>
        <end position="191"/>
    </location>
</feature>
<evidence type="ECO:0000259" key="19">
    <source>
        <dbReference type="SMART" id="SM01003"/>
    </source>
</evidence>
<evidence type="ECO:0000256" key="11">
    <source>
        <dbReference type="ARBA" id="ARBA00022989"/>
    </source>
</evidence>
<dbReference type="RefSeq" id="WP_023403777.1">
    <property type="nucleotide sequence ID" value="NZ_BAUJ01000019.1"/>
</dbReference>
<evidence type="ECO:0000256" key="7">
    <source>
        <dbReference type="ARBA" id="ARBA00022692"/>
    </source>
</evidence>
<evidence type="ECO:0000256" key="13">
    <source>
        <dbReference type="ARBA" id="ARBA00023136"/>
    </source>
</evidence>
<keyword evidence="11 17" id="KW-1133">Transmembrane helix</keyword>
<feature type="transmembrane region" description="Helical" evidence="17">
    <location>
        <begin position="479"/>
        <end position="501"/>
    </location>
</feature>
<dbReference type="NCBIfam" id="NF006942">
    <property type="entry name" value="PRK09424.1"/>
    <property type="match status" value="1"/>
</dbReference>
<dbReference type="Proteomes" id="UP000017800">
    <property type="component" value="Unassembled WGS sequence"/>
</dbReference>
<evidence type="ECO:0000256" key="4">
    <source>
        <dbReference type="ARBA" id="ARBA00012943"/>
    </source>
</evidence>
<evidence type="ECO:0000256" key="2">
    <source>
        <dbReference type="ARBA" id="ARBA00004429"/>
    </source>
</evidence>
<dbReference type="PANTHER" id="PTHR10160:SF19">
    <property type="entry name" value="PROTON-TRANSLOCATING NAD(P)(+) TRANSHYDROGENASE"/>
    <property type="match status" value="1"/>
</dbReference>
<comment type="catalytic activity">
    <reaction evidence="14 16">
        <text>NAD(+) + NADPH + H(+)(in) = NADH + NADP(+) + H(+)(out)</text>
        <dbReference type="Rhea" id="RHEA:47992"/>
        <dbReference type="ChEBI" id="CHEBI:15378"/>
        <dbReference type="ChEBI" id="CHEBI:57540"/>
        <dbReference type="ChEBI" id="CHEBI:57783"/>
        <dbReference type="ChEBI" id="CHEBI:57945"/>
        <dbReference type="ChEBI" id="CHEBI:58349"/>
        <dbReference type="EC" id="7.1.1.1"/>
    </reaction>
</comment>
<evidence type="ECO:0000313" key="20">
    <source>
        <dbReference type="EMBL" id="GAD89410.1"/>
    </source>
</evidence>
<dbReference type="CDD" id="cd05304">
    <property type="entry name" value="Rubrum_tdh"/>
    <property type="match status" value="1"/>
</dbReference>
<dbReference type="PROSITE" id="PS00836">
    <property type="entry name" value="ALADH_PNT_1"/>
    <property type="match status" value="1"/>
</dbReference>
<evidence type="ECO:0000256" key="17">
    <source>
        <dbReference type="SAM" id="Phobius"/>
    </source>
</evidence>
<accession>V5HJH5</accession>
<dbReference type="InterPro" id="IPR007886">
    <property type="entry name" value="AlaDH/PNT_N"/>
</dbReference>
<evidence type="ECO:0000256" key="8">
    <source>
        <dbReference type="ARBA" id="ARBA00022741"/>
    </source>
</evidence>
<dbReference type="InterPro" id="IPR008142">
    <property type="entry name" value="AlaDH/PNT_CS1"/>
</dbReference>
<dbReference type="Pfam" id="PF01262">
    <property type="entry name" value="AlaDh_PNT_C"/>
    <property type="match status" value="1"/>
</dbReference>
<comment type="subcellular location">
    <subcellularLocation>
        <location evidence="2">Cell inner membrane</location>
        <topology evidence="2">Multi-pass membrane protein</topology>
    </subcellularLocation>
</comment>
<keyword evidence="12 16" id="KW-0520">NAD</keyword>
<feature type="domain" description="Alanine dehydrogenase/pyridine nucleotide transhydrogenase NAD(H)-binding" evidence="18">
    <location>
        <begin position="146"/>
        <end position="311"/>
    </location>
</feature>
<evidence type="ECO:0000256" key="5">
    <source>
        <dbReference type="ARBA" id="ARBA00022475"/>
    </source>
</evidence>
<evidence type="ECO:0000259" key="18">
    <source>
        <dbReference type="SMART" id="SM01002"/>
    </source>
</evidence>
<comment type="similarity">
    <text evidence="3 16">Belongs to the AlaDH/PNT family.</text>
</comment>
<evidence type="ECO:0000256" key="14">
    <source>
        <dbReference type="ARBA" id="ARBA00048202"/>
    </source>
</evidence>